<dbReference type="SUPFAM" id="SSF58104">
    <property type="entry name" value="Methyl-accepting chemotaxis protein (MCP) signaling domain"/>
    <property type="match status" value="1"/>
</dbReference>
<evidence type="ECO:0000256" key="1">
    <source>
        <dbReference type="ARBA" id="ARBA00022500"/>
    </source>
</evidence>
<accession>A0ABS5HSL2</accession>
<dbReference type="EMBL" id="JADMKU010000010">
    <property type="protein sequence ID" value="MBR9651946.1"/>
    <property type="molecule type" value="Genomic_DNA"/>
</dbReference>
<evidence type="ECO:0000259" key="7">
    <source>
        <dbReference type="PROSITE" id="PS50111"/>
    </source>
</evidence>
<evidence type="ECO:0000256" key="5">
    <source>
        <dbReference type="SAM" id="MobiDB-lite"/>
    </source>
</evidence>
<reference evidence="9 10" key="1">
    <citation type="journal article" date="2021" name="Arch. Microbiol.">
        <title>Thalassobius aquimarinus sp. nov., isolated from the Sea of Japan seashore.</title>
        <authorList>
            <person name="Kurilenko V.V."/>
            <person name="Romanenko L.A."/>
            <person name="Chernysheva N.Y."/>
            <person name="Velansky P.V."/>
            <person name="Tekutyeva L.A."/>
            <person name="Isaeva M.P."/>
            <person name="Mikhailov V.V."/>
        </authorList>
    </citation>
    <scope>NUCLEOTIDE SEQUENCE [LARGE SCALE GENOMIC DNA]</scope>
    <source>
        <strain evidence="9 10">KMM 8518</strain>
    </source>
</reference>
<evidence type="ECO:0000256" key="3">
    <source>
        <dbReference type="PROSITE-ProRule" id="PRU00284"/>
    </source>
</evidence>
<keyword evidence="6" id="KW-0472">Membrane</keyword>
<feature type="domain" description="HAMP" evidence="8">
    <location>
        <begin position="208"/>
        <end position="260"/>
    </location>
</feature>
<keyword evidence="6" id="KW-0812">Transmembrane</keyword>
<dbReference type="PROSITE" id="PS50885">
    <property type="entry name" value="HAMP"/>
    <property type="match status" value="1"/>
</dbReference>
<evidence type="ECO:0000313" key="10">
    <source>
        <dbReference type="Proteomes" id="UP001195941"/>
    </source>
</evidence>
<evidence type="ECO:0000313" key="9">
    <source>
        <dbReference type="EMBL" id="MBR9651946.1"/>
    </source>
</evidence>
<keyword evidence="3" id="KW-0807">Transducer</keyword>
<evidence type="ECO:0000256" key="4">
    <source>
        <dbReference type="SAM" id="Coils"/>
    </source>
</evidence>
<keyword evidence="1" id="KW-0145">Chemotaxis</keyword>
<dbReference type="Gene3D" id="1.10.287.950">
    <property type="entry name" value="Methyl-accepting chemotaxis protein"/>
    <property type="match status" value="1"/>
</dbReference>
<comment type="similarity">
    <text evidence="2">Belongs to the methyl-accepting chemotaxis (MCP) protein family.</text>
</comment>
<dbReference type="InterPro" id="IPR004090">
    <property type="entry name" value="Chemotax_Me-accpt_rcpt"/>
</dbReference>
<keyword evidence="4" id="KW-0175">Coiled coil</keyword>
<name>A0ABS5HSL2_9RHOB</name>
<keyword evidence="10" id="KW-1185">Reference proteome</keyword>
<dbReference type="InterPro" id="IPR024478">
    <property type="entry name" value="HlyB_4HB_MCP"/>
</dbReference>
<dbReference type="Pfam" id="PF00672">
    <property type="entry name" value="HAMP"/>
    <property type="match status" value="1"/>
</dbReference>
<dbReference type="SMART" id="SM00283">
    <property type="entry name" value="MA"/>
    <property type="match status" value="1"/>
</dbReference>
<gene>
    <name evidence="9" type="ORF">IT775_12520</name>
</gene>
<feature type="coiled-coil region" evidence="4">
    <location>
        <begin position="294"/>
        <end position="321"/>
    </location>
</feature>
<evidence type="ECO:0000256" key="6">
    <source>
        <dbReference type="SAM" id="Phobius"/>
    </source>
</evidence>
<dbReference type="SMART" id="SM00304">
    <property type="entry name" value="HAMP"/>
    <property type="match status" value="1"/>
</dbReference>
<dbReference type="InterPro" id="IPR004089">
    <property type="entry name" value="MCPsignal_dom"/>
</dbReference>
<feature type="region of interest" description="Disordered" evidence="5">
    <location>
        <begin position="496"/>
        <end position="538"/>
    </location>
</feature>
<dbReference type="Proteomes" id="UP001195941">
    <property type="component" value="Unassembled WGS sequence"/>
</dbReference>
<dbReference type="InterPro" id="IPR051310">
    <property type="entry name" value="MCP_chemotaxis"/>
</dbReference>
<feature type="compositionally biased region" description="Basic and acidic residues" evidence="5">
    <location>
        <begin position="529"/>
        <end position="538"/>
    </location>
</feature>
<dbReference type="RefSeq" id="WP_212701461.1">
    <property type="nucleotide sequence ID" value="NZ_JADMKU010000010.1"/>
</dbReference>
<organism evidence="9 10">
    <name type="scientific">Thalassovita aquimarina</name>
    <dbReference type="NCBI Taxonomy" id="2785917"/>
    <lineage>
        <taxon>Bacteria</taxon>
        <taxon>Pseudomonadati</taxon>
        <taxon>Pseudomonadota</taxon>
        <taxon>Alphaproteobacteria</taxon>
        <taxon>Rhodobacterales</taxon>
        <taxon>Roseobacteraceae</taxon>
        <taxon>Thalassovita</taxon>
    </lineage>
</organism>
<evidence type="ECO:0000259" key="8">
    <source>
        <dbReference type="PROSITE" id="PS50885"/>
    </source>
</evidence>
<feature type="transmembrane region" description="Helical" evidence="6">
    <location>
        <begin position="184"/>
        <end position="203"/>
    </location>
</feature>
<dbReference type="CDD" id="cd06225">
    <property type="entry name" value="HAMP"/>
    <property type="match status" value="1"/>
</dbReference>
<sequence length="538" mass="57631">MRFTIKSRLFLTFLLMAAFLVGTGGLALFELRNMKQRSEVIVNEHFALVRGVAHHGELQTGIQRHVRNFLLIDDETQRKIIEAAMKELQAERDAIIAKDLEVATPQLKETLAVYIDLKEGMERLDAEVMRERRAGNTAKAAALLNKEGAQFEAKIESFIAAVQQHATQQMNAAVAEADEEYQDAWLLLAAIIGAAVLLALISATQIMRRLNRSLNKAISLSKDVAEGDLTQTAEHREKNELGDLLDNLNAMVVNLRGIVSDVSMSADNVTTGAVQMADTSVALSDAAMKQAGATEEASSAIEQMTANIEQTAQNAQETKDMALKSATGARDSGAAVKTAMDSMATIIDRIQVVQEIARQTDLLALNAAVEAARAGDHGRGFAVVASEVRKLAERSQEAASEISQLSGGTVKATDTAMQMLDALVPNIECTAELVTGINSANAEISIGMGQISQSIHALDAVTQESNASSEELSATAEELSAQAGALKDTIGNFTLERDGTEPAVTIEEEVPDLILTGDGPDTDEVDFTTAKDQREKAA</sequence>
<proteinExistence type="inferred from homology"/>
<protein>
    <submittedName>
        <fullName evidence="9">Methyl-accepting chemotaxis protein</fullName>
    </submittedName>
</protein>
<keyword evidence="6" id="KW-1133">Transmembrane helix</keyword>
<feature type="domain" description="Methyl-accepting transducer" evidence="7">
    <location>
        <begin position="265"/>
        <end position="480"/>
    </location>
</feature>
<feature type="coiled-coil region" evidence="4">
    <location>
        <begin position="71"/>
        <end position="98"/>
    </location>
</feature>
<dbReference type="PANTHER" id="PTHR43531:SF11">
    <property type="entry name" value="METHYL-ACCEPTING CHEMOTAXIS PROTEIN 3"/>
    <property type="match status" value="1"/>
</dbReference>
<dbReference type="Pfam" id="PF00015">
    <property type="entry name" value="MCPsignal"/>
    <property type="match status" value="1"/>
</dbReference>
<comment type="caution">
    <text evidence="9">The sequence shown here is derived from an EMBL/GenBank/DDBJ whole genome shotgun (WGS) entry which is preliminary data.</text>
</comment>
<dbReference type="PANTHER" id="PTHR43531">
    <property type="entry name" value="PROTEIN ICFG"/>
    <property type="match status" value="1"/>
</dbReference>
<evidence type="ECO:0000256" key="2">
    <source>
        <dbReference type="ARBA" id="ARBA00029447"/>
    </source>
</evidence>
<dbReference type="PRINTS" id="PR00260">
    <property type="entry name" value="CHEMTRNSDUCR"/>
</dbReference>
<dbReference type="InterPro" id="IPR003660">
    <property type="entry name" value="HAMP_dom"/>
</dbReference>
<dbReference type="Pfam" id="PF12729">
    <property type="entry name" value="4HB_MCP_1"/>
    <property type="match status" value="1"/>
</dbReference>
<dbReference type="PROSITE" id="PS50111">
    <property type="entry name" value="CHEMOTAXIS_TRANSDUC_2"/>
    <property type="match status" value="1"/>
</dbReference>